<keyword evidence="1" id="KW-0496">Mitochondrion</keyword>
<name>A0A172M4J6_9HYPO</name>
<dbReference type="EMBL" id="KU687109">
    <property type="protein sequence ID" value="ANC73534.1"/>
    <property type="molecule type" value="Genomic_DNA"/>
</dbReference>
<accession>A0A172M4J6</accession>
<protein>
    <submittedName>
        <fullName evidence="1">Uncharacterized protein</fullName>
    </submittedName>
</protein>
<dbReference type="AlphaFoldDB" id="A0A172M4J6"/>
<reference evidence="1" key="1">
    <citation type="submission" date="2016-02" db="EMBL/GenBank/DDBJ databases">
        <title>The complete mitochondrial genome of the biological control agent producing fungus Trichoderma gamsii.</title>
        <authorList>
            <person name="Hong J.-H."/>
            <person name="Min B."/>
            <person name="Kim J.-J."/>
            <person name="Choi I.-G."/>
        </authorList>
    </citation>
    <scope>NUCLEOTIDE SEQUENCE</scope>
    <source>
        <strain evidence="1">KUC1747</strain>
    </source>
</reference>
<dbReference type="GeneID" id="27911972"/>
<gene>
    <name evidence="1" type="ORF">Triga.p.15</name>
</gene>
<geneLocation type="mitochondrion" evidence="1"/>
<dbReference type="RefSeq" id="YP_009254349.1">
    <property type="nucleotide sequence ID" value="NC_030218.1"/>
</dbReference>
<sequence length="111" mass="13044">MNNITPKFNPFWTAKVWFPKKVPSDTISLNHKAIDEITVNKAIKKNIWLLLKRCIDNAPFTVKLNKDILVYKGHGEGDTKWKGWSWKLLLVKVVIYINKKIYSFMHLFKSP</sequence>
<proteinExistence type="predicted"/>
<organism evidence="1">
    <name type="scientific">Trichoderma gamsii</name>
    <dbReference type="NCBI Taxonomy" id="398673"/>
    <lineage>
        <taxon>Eukaryota</taxon>
        <taxon>Fungi</taxon>
        <taxon>Dikarya</taxon>
        <taxon>Ascomycota</taxon>
        <taxon>Pezizomycotina</taxon>
        <taxon>Sordariomycetes</taxon>
        <taxon>Hypocreomycetidae</taxon>
        <taxon>Hypocreales</taxon>
        <taxon>Hypocreaceae</taxon>
        <taxon>Trichoderma</taxon>
    </lineage>
</organism>
<evidence type="ECO:0000313" key="1">
    <source>
        <dbReference type="EMBL" id="ANC73534.1"/>
    </source>
</evidence>